<comment type="subcellular location">
    <subcellularLocation>
        <location evidence="1">Nucleus</location>
    </subcellularLocation>
</comment>
<keyword evidence="7" id="KW-1185">Reference proteome</keyword>
<dbReference type="Gene3D" id="1.20.1250.40">
    <property type="match status" value="1"/>
</dbReference>
<reference evidence="6 7" key="1">
    <citation type="submission" date="2014-02" db="EMBL/GenBank/DDBJ databases">
        <title>The genome sequence of Colletotrichum salicis CBS 607.94.</title>
        <authorList>
            <person name="Baroncelli R."/>
            <person name="Thon M.R."/>
        </authorList>
    </citation>
    <scope>NUCLEOTIDE SEQUENCE [LARGE SCALE GENOMIC DNA]</scope>
    <source>
        <strain evidence="6 7">CBS 607.94</strain>
    </source>
</reference>
<dbReference type="SUPFAM" id="SSF47819">
    <property type="entry name" value="HRDC-like"/>
    <property type="match status" value="2"/>
</dbReference>
<dbReference type="PANTHER" id="PTHR21297">
    <property type="entry name" value="DNA-DIRECTED RNA POLYMERASE II"/>
    <property type="match status" value="1"/>
</dbReference>
<dbReference type="InterPro" id="IPR045222">
    <property type="entry name" value="Rpb4-like"/>
</dbReference>
<name>A0A135UDD3_9PEZI</name>
<dbReference type="STRING" id="1209931.A0A135UDD3"/>
<dbReference type="InterPro" id="IPR006590">
    <property type="entry name" value="RNA_pol_Rpb4/RPC9_core"/>
</dbReference>
<feature type="domain" description="RNA polymerase Rpb4/RPC9 core" evidence="5">
    <location>
        <begin position="27"/>
        <end position="169"/>
    </location>
</feature>
<organism evidence="6 7">
    <name type="scientific">Colletotrichum salicis</name>
    <dbReference type="NCBI Taxonomy" id="1209931"/>
    <lineage>
        <taxon>Eukaryota</taxon>
        <taxon>Fungi</taxon>
        <taxon>Dikarya</taxon>
        <taxon>Ascomycota</taxon>
        <taxon>Pezizomycotina</taxon>
        <taxon>Sordariomycetes</taxon>
        <taxon>Hypocreomycetidae</taxon>
        <taxon>Glomerellales</taxon>
        <taxon>Glomerellaceae</taxon>
        <taxon>Colletotrichum</taxon>
        <taxon>Colletotrichum acutatum species complex</taxon>
    </lineage>
</organism>
<gene>
    <name evidence="6" type="ORF">CSAL01_06259</name>
</gene>
<dbReference type="Proteomes" id="UP000070121">
    <property type="component" value="Unassembled WGS sequence"/>
</dbReference>
<keyword evidence="2" id="KW-0539">Nucleus</keyword>
<dbReference type="EMBL" id="JFFI01001573">
    <property type="protein sequence ID" value="KXH58384.1"/>
    <property type="molecule type" value="Genomic_DNA"/>
</dbReference>
<protein>
    <submittedName>
        <fullName evidence="6">RNA polymerase Rpb4</fullName>
    </submittedName>
</protein>
<dbReference type="AlphaFoldDB" id="A0A135UDD3"/>
<evidence type="ECO:0000256" key="4">
    <source>
        <dbReference type="SAM" id="MobiDB-lite"/>
    </source>
</evidence>
<dbReference type="InterPro" id="IPR038324">
    <property type="entry name" value="Rpb4/RPC9_sf"/>
</dbReference>
<comment type="similarity">
    <text evidence="3">Belongs to the eukaryotic RPB4 RNA polymerase subunit family.</text>
</comment>
<dbReference type="InterPro" id="IPR010997">
    <property type="entry name" value="HRDC-like_sf"/>
</dbReference>
<dbReference type="SMART" id="SM00657">
    <property type="entry name" value="RPOL4c"/>
    <property type="match status" value="1"/>
</dbReference>
<proteinExistence type="inferred from homology"/>
<accession>A0A135UDD3</accession>
<dbReference type="GO" id="GO:0000166">
    <property type="term" value="F:nucleotide binding"/>
    <property type="evidence" value="ECO:0007669"/>
    <property type="project" value="InterPro"/>
</dbReference>
<dbReference type="InterPro" id="IPR005574">
    <property type="entry name" value="Rpb4/RPC9"/>
</dbReference>
<evidence type="ECO:0000256" key="1">
    <source>
        <dbReference type="ARBA" id="ARBA00004123"/>
    </source>
</evidence>
<evidence type="ECO:0000259" key="5">
    <source>
        <dbReference type="SMART" id="SM00657"/>
    </source>
</evidence>
<evidence type="ECO:0000313" key="6">
    <source>
        <dbReference type="EMBL" id="KXH58384.1"/>
    </source>
</evidence>
<dbReference type="GO" id="GO:0030880">
    <property type="term" value="C:RNA polymerase complex"/>
    <property type="evidence" value="ECO:0007669"/>
    <property type="project" value="InterPro"/>
</dbReference>
<dbReference type="OrthoDB" id="2186918at2759"/>
<evidence type="ECO:0000256" key="2">
    <source>
        <dbReference type="ARBA" id="ARBA00023242"/>
    </source>
</evidence>
<comment type="caution">
    <text evidence="6">The sequence shown here is derived from an EMBL/GenBank/DDBJ whole genome shotgun (WGS) entry which is preliminary data.</text>
</comment>
<dbReference type="GO" id="GO:0005634">
    <property type="term" value="C:nucleus"/>
    <property type="evidence" value="ECO:0007669"/>
    <property type="project" value="UniProtKB-SubCell"/>
</dbReference>
<feature type="region of interest" description="Disordered" evidence="4">
    <location>
        <begin position="1"/>
        <end position="21"/>
    </location>
</feature>
<dbReference type="GO" id="GO:0006352">
    <property type="term" value="P:DNA-templated transcription initiation"/>
    <property type="evidence" value="ECO:0007669"/>
    <property type="project" value="InterPro"/>
</dbReference>
<evidence type="ECO:0000256" key="3">
    <source>
        <dbReference type="ARBA" id="ARBA00025724"/>
    </source>
</evidence>
<sequence length="171" mass="19305">MSHHAPTSRPKPPPPGSEEASSILNLGEFQHVDTLTLSEASLVINALVTKRKMDRKNINETEMLTQTLNYLDAFSRFRQKENVEAVERLLSAHKQLAKFERAQIGPRLYPLHLPAHRVRSNRNANWILPSSGSLCCETAEEAKTLIPSLQDKISDDDLQILLDEISKLQSR</sequence>
<evidence type="ECO:0000313" key="7">
    <source>
        <dbReference type="Proteomes" id="UP000070121"/>
    </source>
</evidence>
<dbReference type="Pfam" id="PF03874">
    <property type="entry name" value="RNA_pol_Rpb4"/>
    <property type="match status" value="2"/>
</dbReference>